<sequence length="660" mass="71805">MTQEAGKAAQPYVGLRSYEENEGRLFFGRERESRDVAALWEASGLTVLYGASGVGKTSMLRAGVLPRIEAERADVLPIARASLHRIAAFPPAPHVNHHVLSLLSAWSPEQPLPALAGLTVSEFLAQRPVRVDRYGDPVPVLAAIDQAEELLSGPIHRGDERNELMAQLARAMEDHDGLHLLLSLRQEHLAAVLPYEQPLGHGSNARFHLRPLTRAAALDAAVKPLEHTGRFFAPDAAELLVDDLRTVTIVDDEGRTTMLELDVVEPVQLQVVCSALWESLPAELTEITVDHVNLHADVDRFLTGFCKRVLTRVAAEQNVPVTEIQYWLRNSFVTEHGTRSTVYEGLQETGGMPNAVARALEDRHLLKAEHRLGIRWYELQHDRLITAVRRPERPAAYLVDARAALARKKWETARRLADEATRAAEFDEVWVRAEAQEILGEVAAARGEISTARNLFEEAAGTFAMLQQFDGVARALTAGGRLWLAQGDHARAVELLKAALGWAPNDLSARLVLGQALWHAGQPRAALACLNGAVALAARPPVEALALRGEIHADLGDAVEALRDLDRVRAHQHPGTVSARALALALAGRFDAAEQEVLDAVAAGSASGPVLLRAARVHVLLGRQAGAAGLAMRAIEALDPALPPHLRRQAEELSRSARAD</sequence>
<evidence type="ECO:0000259" key="2">
    <source>
        <dbReference type="Pfam" id="PF20703"/>
    </source>
</evidence>
<comment type="caution">
    <text evidence="3">The sequence shown here is derived from an EMBL/GenBank/DDBJ whole genome shotgun (WGS) entry which is preliminary data.</text>
</comment>
<dbReference type="Proteomes" id="UP000562352">
    <property type="component" value="Unassembled WGS sequence"/>
</dbReference>
<keyword evidence="4" id="KW-1185">Reference proteome</keyword>
<dbReference type="SUPFAM" id="SSF48452">
    <property type="entry name" value="TPR-like"/>
    <property type="match status" value="1"/>
</dbReference>
<organism evidence="3 4">
    <name type="scientific">Planomonospora venezuelensis</name>
    <dbReference type="NCBI Taxonomy" id="1999"/>
    <lineage>
        <taxon>Bacteria</taxon>
        <taxon>Bacillati</taxon>
        <taxon>Actinomycetota</taxon>
        <taxon>Actinomycetes</taxon>
        <taxon>Streptosporangiales</taxon>
        <taxon>Streptosporangiaceae</taxon>
        <taxon>Planomonospora</taxon>
    </lineage>
</organism>
<dbReference type="Pfam" id="PF07721">
    <property type="entry name" value="TPR_4"/>
    <property type="match status" value="1"/>
</dbReference>
<dbReference type="Gene3D" id="1.25.40.10">
    <property type="entry name" value="Tetratricopeptide repeat domain"/>
    <property type="match status" value="1"/>
</dbReference>
<gene>
    <name evidence="3" type="ORF">FHS22_005278</name>
</gene>
<name>A0A841DB68_PLAVE</name>
<dbReference type="AlphaFoldDB" id="A0A841DB68"/>
<feature type="repeat" description="TPR" evidence="1">
    <location>
        <begin position="473"/>
        <end position="506"/>
    </location>
</feature>
<dbReference type="InterPro" id="IPR027417">
    <property type="entry name" value="P-loop_NTPase"/>
</dbReference>
<dbReference type="EMBL" id="JACHJJ010000020">
    <property type="protein sequence ID" value="MBB5965987.1"/>
    <property type="molecule type" value="Genomic_DNA"/>
</dbReference>
<evidence type="ECO:0000313" key="3">
    <source>
        <dbReference type="EMBL" id="MBB5965987.1"/>
    </source>
</evidence>
<dbReference type="PROSITE" id="PS50005">
    <property type="entry name" value="TPR"/>
    <property type="match status" value="1"/>
</dbReference>
<keyword evidence="1" id="KW-0802">TPR repeat</keyword>
<evidence type="ECO:0000256" key="1">
    <source>
        <dbReference type="PROSITE-ProRule" id="PRU00339"/>
    </source>
</evidence>
<dbReference type="Pfam" id="PF14559">
    <property type="entry name" value="TPR_19"/>
    <property type="match status" value="1"/>
</dbReference>
<accession>A0A841DB68</accession>
<dbReference type="InterPro" id="IPR019734">
    <property type="entry name" value="TPR_rpt"/>
</dbReference>
<protein>
    <submittedName>
        <fullName evidence="3">Tetratricopeptide (TPR) repeat protein</fullName>
    </submittedName>
</protein>
<dbReference type="Pfam" id="PF20703">
    <property type="entry name" value="nSTAND1"/>
    <property type="match status" value="1"/>
</dbReference>
<dbReference type="GO" id="GO:0042802">
    <property type="term" value="F:identical protein binding"/>
    <property type="evidence" value="ECO:0007669"/>
    <property type="project" value="InterPro"/>
</dbReference>
<dbReference type="RefSeq" id="WP_184945736.1">
    <property type="nucleotide sequence ID" value="NZ_BAAAWZ010000001.1"/>
</dbReference>
<feature type="domain" description="Novel STAND NTPase 1" evidence="2">
    <location>
        <begin position="11"/>
        <end position="387"/>
    </location>
</feature>
<reference evidence="3 4" key="1">
    <citation type="submission" date="2020-08" db="EMBL/GenBank/DDBJ databases">
        <title>Genomic Encyclopedia of Type Strains, Phase III (KMG-III): the genomes of soil and plant-associated and newly described type strains.</title>
        <authorList>
            <person name="Whitman W."/>
        </authorList>
    </citation>
    <scope>NUCLEOTIDE SEQUENCE [LARGE SCALE GENOMIC DNA]</scope>
    <source>
        <strain evidence="3 4">CECT 3303</strain>
    </source>
</reference>
<dbReference type="InterPro" id="IPR011717">
    <property type="entry name" value="TPR-4"/>
</dbReference>
<dbReference type="SUPFAM" id="SSF52540">
    <property type="entry name" value="P-loop containing nucleoside triphosphate hydrolases"/>
    <property type="match status" value="1"/>
</dbReference>
<evidence type="ECO:0000313" key="4">
    <source>
        <dbReference type="Proteomes" id="UP000562352"/>
    </source>
</evidence>
<proteinExistence type="predicted"/>
<dbReference type="InterPro" id="IPR049052">
    <property type="entry name" value="nSTAND1"/>
</dbReference>
<dbReference type="Gene3D" id="3.40.50.300">
    <property type="entry name" value="P-loop containing nucleotide triphosphate hydrolases"/>
    <property type="match status" value="1"/>
</dbReference>
<dbReference type="InterPro" id="IPR011990">
    <property type="entry name" value="TPR-like_helical_dom_sf"/>
</dbReference>